<evidence type="ECO:0000256" key="6">
    <source>
        <dbReference type="SAM" id="Phobius"/>
    </source>
</evidence>
<keyword evidence="3 6" id="KW-1133">Transmembrane helix</keyword>
<dbReference type="GO" id="GO:0016020">
    <property type="term" value="C:membrane"/>
    <property type="evidence" value="ECO:0007669"/>
    <property type="project" value="UniProtKB-SubCell"/>
</dbReference>
<dbReference type="EMBL" id="JABFCZ010000006">
    <property type="protein sequence ID" value="MBD1545900.1"/>
    <property type="molecule type" value="Genomic_DNA"/>
</dbReference>
<proteinExistence type="inferred from homology"/>
<dbReference type="CDD" id="cd06257">
    <property type="entry name" value="DnaJ"/>
    <property type="match status" value="1"/>
</dbReference>
<dbReference type="PANTHER" id="PTHR12763">
    <property type="match status" value="1"/>
</dbReference>
<evidence type="ECO:0000256" key="1">
    <source>
        <dbReference type="ARBA" id="ARBA00004167"/>
    </source>
</evidence>
<comment type="similarity">
    <text evidence="5">Belongs to the TIM14 family.</text>
</comment>
<gene>
    <name evidence="8" type="ORF">HK439_06470</name>
</gene>
<sequence>MFYLLLGILLLIMLLYAAQHFVQANPADLAKTLRQGAGIALLAIAGIFAVGGRFAFAVPLAGVGLSLLGWKRLGGVFGSGSGQATPGQTSRVRTAMVEMELDHDSGDMSGTVLAGRFTGQSLGDLSDADLKALWEETATDAQSRALVEAYLDRRLSGWREHFKADGAERQGGPASAGAMTDEEAYQILGLSPGAGDAEIRAAHRRLMQRLHPDHGGTTFLAAKLNEAKDTLLRRH</sequence>
<evidence type="ECO:0000256" key="5">
    <source>
        <dbReference type="ARBA" id="ARBA00038105"/>
    </source>
</evidence>
<evidence type="ECO:0000313" key="8">
    <source>
        <dbReference type="EMBL" id="MBD1545900.1"/>
    </source>
</evidence>
<keyword evidence="2 6" id="KW-0812">Transmembrane</keyword>
<dbReference type="RefSeq" id="WP_190290572.1">
    <property type="nucleotide sequence ID" value="NZ_JABFCZ010000006.1"/>
</dbReference>
<evidence type="ECO:0000313" key="9">
    <source>
        <dbReference type="Proteomes" id="UP000598467"/>
    </source>
</evidence>
<comment type="subcellular location">
    <subcellularLocation>
        <location evidence="1">Membrane</location>
        <topology evidence="1">Single-pass membrane protein</topology>
    </subcellularLocation>
</comment>
<dbReference type="SUPFAM" id="SSF46565">
    <property type="entry name" value="Chaperone J-domain"/>
    <property type="match status" value="1"/>
</dbReference>
<protein>
    <submittedName>
        <fullName evidence="8">DnaJ domain-containing protein</fullName>
    </submittedName>
</protein>
<evidence type="ECO:0000256" key="2">
    <source>
        <dbReference type="ARBA" id="ARBA00022692"/>
    </source>
</evidence>
<accession>A0A926NYE8</accession>
<reference evidence="8" key="1">
    <citation type="submission" date="2020-05" db="EMBL/GenBank/DDBJ databases">
        <title>Identification of trans-AT polyketide cluster in two marine bacteria, producers of a novel glutaramide-containing polyketide sesbanimide D and analogs.</title>
        <authorList>
            <person name="Kacar D."/>
            <person name="Rodriguez P."/>
            <person name="Canedo L."/>
            <person name="Gonzalez E."/>
            <person name="Galan B."/>
            <person name="De La Calle F."/>
            <person name="Garcia J.L."/>
        </authorList>
    </citation>
    <scope>NUCLEOTIDE SEQUENCE</scope>
    <source>
        <strain evidence="8">PHM038</strain>
    </source>
</reference>
<dbReference type="InterPro" id="IPR036869">
    <property type="entry name" value="J_dom_sf"/>
</dbReference>
<dbReference type="Pfam" id="PF00226">
    <property type="entry name" value="DnaJ"/>
    <property type="match status" value="1"/>
</dbReference>
<name>A0A926NYE8_9HYPH</name>
<organism evidence="8 9">
    <name type="scientific">Roseibium aggregatum</name>
    <dbReference type="NCBI Taxonomy" id="187304"/>
    <lineage>
        <taxon>Bacteria</taxon>
        <taxon>Pseudomonadati</taxon>
        <taxon>Pseudomonadota</taxon>
        <taxon>Alphaproteobacteria</taxon>
        <taxon>Hyphomicrobiales</taxon>
        <taxon>Stappiaceae</taxon>
        <taxon>Roseibium</taxon>
    </lineage>
</organism>
<comment type="caution">
    <text evidence="8">The sequence shown here is derived from an EMBL/GenBank/DDBJ whole genome shotgun (WGS) entry which is preliminary data.</text>
</comment>
<keyword evidence="4 6" id="KW-0472">Membrane</keyword>
<evidence type="ECO:0000256" key="3">
    <source>
        <dbReference type="ARBA" id="ARBA00022989"/>
    </source>
</evidence>
<dbReference type="PROSITE" id="PS50076">
    <property type="entry name" value="DNAJ_2"/>
    <property type="match status" value="1"/>
</dbReference>
<dbReference type="SMART" id="SM00271">
    <property type="entry name" value="DnaJ"/>
    <property type="match status" value="1"/>
</dbReference>
<feature type="transmembrane region" description="Helical" evidence="6">
    <location>
        <begin position="40"/>
        <end position="68"/>
    </location>
</feature>
<evidence type="ECO:0000259" key="7">
    <source>
        <dbReference type="PROSITE" id="PS50076"/>
    </source>
</evidence>
<dbReference type="PANTHER" id="PTHR12763:SF28">
    <property type="entry name" value="GEO10507P1-RELATED"/>
    <property type="match status" value="1"/>
</dbReference>
<dbReference type="Proteomes" id="UP000598467">
    <property type="component" value="Unassembled WGS sequence"/>
</dbReference>
<evidence type="ECO:0000256" key="4">
    <source>
        <dbReference type="ARBA" id="ARBA00023136"/>
    </source>
</evidence>
<feature type="domain" description="J" evidence="7">
    <location>
        <begin position="183"/>
        <end position="235"/>
    </location>
</feature>
<dbReference type="InterPro" id="IPR001623">
    <property type="entry name" value="DnaJ_domain"/>
</dbReference>
<dbReference type="AlphaFoldDB" id="A0A926NYE8"/>
<dbReference type="Gene3D" id="1.10.287.110">
    <property type="entry name" value="DnaJ domain"/>
    <property type="match status" value="1"/>
</dbReference>